<feature type="transmembrane region" description="Helical" evidence="7">
    <location>
        <begin position="387"/>
        <end position="409"/>
    </location>
</feature>
<dbReference type="PANTHER" id="PTHR43549:SF3">
    <property type="entry name" value="MULTIDRUG RESISTANCE PROTEIN YPNP-RELATED"/>
    <property type="match status" value="1"/>
</dbReference>
<protein>
    <submittedName>
        <fullName evidence="8">Putative efflux protein, MATE family</fullName>
    </submittedName>
</protein>
<evidence type="ECO:0000256" key="5">
    <source>
        <dbReference type="ARBA" id="ARBA00022989"/>
    </source>
</evidence>
<feature type="transmembrane region" description="Helical" evidence="7">
    <location>
        <begin position="21"/>
        <end position="42"/>
    </location>
</feature>
<keyword evidence="9" id="KW-1185">Reference proteome</keyword>
<dbReference type="InterPro" id="IPR052031">
    <property type="entry name" value="Membrane_Transporter-Flippase"/>
</dbReference>
<name>A0A1N7EA34_9RHOB</name>
<accession>A0A1N7EA34</accession>
<feature type="transmembrane region" description="Helical" evidence="7">
    <location>
        <begin position="164"/>
        <end position="188"/>
    </location>
</feature>
<feature type="transmembrane region" description="Helical" evidence="7">
    <location>
        <begin position="257"/>
        <end position="280"/>
    </location>
</feature>
<dbReference type="RefSeq" id="WP_076529999.1">
    <property type="nucleotide sequence ID" value="NZ_FOAC01000001.1"/>
</dbReference>
<keyword evidence="5 7" id="KW-1133">Transmembrane helix</keyword>
<dbReference type="PANTHER" id="PTHR43549">
    <property type="entry name" value="MULTIDRUG RESISTANCE PROTEIN YPNP-RELATED"/>
    <property type="match status" value="1"/>
</dbReference>
<feature type="transmembrane region" description="Helical" evidence="7">
    <location>
        <begin position="360"/>
        <end position="380"/>
    </location>
</feature>
<evidence type="ECO:0000256" key="6">
    <source>
        <dbReference type="ARBA" id="ARBA00023136"/>
    </source>
</evidence>
<dbReference type="InterPro" id="IPR002528">
    <property type="entry name" value="MATE_fam"/>
</dbReference>
<dbReference type="GO" id="GO:0015297">
    <property type="term" value="F:antiporter activity"/>
    <property type="evidence" value="ECO:0007669"/>
    <property type="project" value="InterPro"/>
</dbReference>
<dbReference type="GO" id="GO:0005886">
    <property type="term" value="C:plasma membrane"/>
    <property type="evidence" value="ECO:0007669"/>
    <property type="project" value="UniProtKB-SubCell"/>
</dbReference>
<dbReference type="STRING" id="573024.SAMN05216208_2064"/>
<sequence>MSAEKTLNDGPVGRALWSVSAPMTIGILGVVSVGLADAFFLARDGETSLAAIGYVFPVITALTSLSIGLSAGTNTVISQAIGRGEDAEDRRRMTLHAMTLALGLSCAVSLLVYLLAPYLFGAMGAEGEVLSAILGYMRFWCLSFPFLVTSMALNAVFRAAGRSGVAATTMLMQALLNIALDPVLIFGLGPIPALSMDGAGLASLIARMASFTGLLIFATSIGTVQFSAAPWRGLMASMRRIVRVGAPAAMSNAINPLGMAIVTGFVATIGDTAVAGFGAATRVQGVVVVPLLALSSGIGPVVGQAWGAGNEERARKGLRICHAACVIFGLSVAALLLIFAGPLAAIMTSGSEAQAYTATYLRIASWGFLGYGILITANAAMNARDRALWSMSLSGTRIFALYVPMTWAGVQLGGYGGMIVGALVANLISGWVSLVMVRSVGLGVIDWAPVRVPSRWLSARLGAQGLPAPD</sequence>
<dbReference type="Pfam" id="PF01554">
    <property type="entry name" value="MatE"/>
    <property type="match status" value="2"/>
</dbReference>
<dbReference type="EMBL" id="FTNV01000001">
    <property type="protein sequence ID" value="SIR84858.1"/>
    <property type="molecule type" value="Genomic_DNA"/>
</dbReference>
<feature type="transmembrane region" description="Helical" evidence="7">
    <location>
        <begin position="286"/>
        <end position="308"/>
    </location>
</feature>
<keyword evidence="3" id="KW-1003">Cell membrane</keyword>
<evidence type="ECO:0000256" key="3">
    <source>
        <dbReference type="ARBA" id="ARBA00022475"/>
    </source>
</evidence>
<feature type="transmembrane region" description="Helical" evidence="7">
    <location>
        <begin position="320"/>
        <end position="340"/>
    </location>
</feature>
<keyword evidence="6 7" id="KW-0472">Membrane</keyword>
<organism evidence="8 9">
    <name type="scientific">Roseovarius nanhaiticus</name>
    <dbReference type="NCBI Taxonomy" id="573024"/>
    <lineage>
        <taxon>Bacteria</taxon>
        <taxon>Pseudomonadati</taxon>
        <taxon>Pseudomonadota</taxon>
        <taxon>Alphaproteobacteria</taxon>
        <taxon>Rhodobacterales</taxon>
        <taxon>Roseobacteraceae</taxon>
        <taxon>Roseovarius</taxon>
    </lineage>
</organism>
<evidence type="ECO:0000256" key="7">
    <source>
        <dbReference type="SAM" id="Phobius"/>
    </source>
</evidence>
<evidence type="ECO:0000313" key="9">
    <source>
        <dbReference type="Proteomes" id="UP000186019"/>
    </source>
</evidence>
<feature type="transmembrane region" description="Helical" evidence="7">
    <location>
        <begin position="97"/>
        <end position="116"/>
    </location>
</feature>
<gene>
    <name evidence="8" type="ORF">SAMN05421666_0070</name>
</gene>
<dbReference type="PIRSF" id="PIRSF006603">
    <property type="entry name" value="DinF"/>
    <property type="match status" value="1"/>
</dbReference>
<proteinExistence type="predicted"/>
<evidence type="ECO:0000256" key="2">
    <source>
        <dbReference type="ARBA" id="ARBA00022448"/>
    </source>
</evidence>
<keyword evidence="2" id="KW-0813">Transport</keyword>
<dbReference type="Proteomes" id="UP000186019">
    <property type="component" value="Unassembled WGS sequence"/>
</dbReference>
<dbReference type="InterPro" id="IPR048279">
    <property type="entry name" value="MdtK-like"/>
</dbReference>
<evidence type="ECO:0000256" key="4">
    <source>
        <dbReference type="ARBA" id="ARBA00022692"/>
    </source>
</evidence>
<dbReference type="GO" id="GO:0042910">
    <property type="term" value="F:xenobiotic transmembrane transporter activity"/>
    <property type="evidence" value="ECO:0007669"/>
    <property type="project" value="InterPro"/>
</dbReference>
<evidence type="ECO:0000256" key="1">
    <source>
        <dbReference type="ARBA" id="ARBA00004429"/>
    </source>
</evidence>
<comment type="subcellular location">
    <subcellularLocation>
        <location evidence="1">Cell inner membrane</location>
        <topology evidence="1">Multi-pass membrane protein</topology>
    </subcellularLocation>
</comment>
<evidence type="ECO:0000313" key="8">
    <source>
        <dbReference type="EMBL" id="SIR84858.1"/>
    </source>
</evidence>
<dbReference type="OrthoDB" id="9806302at2"/>
<keyword evidence="4 7" id="KW-0812">Transmembrane</keyword>
<feature type="transmembrane region" description="Helical" evidence="7">
    <location>
        <begin position="208"/>
        <end position="231"/>
    </location>
</feature>
<dbReference type="NCBIfam" id="TIGR00797">
    <property type="entry name" value="matE"/>
    <property type="match status" value="1"/>
</dbReference>
<dbReference type="AlphaFoldDB" id="A0A1N7EA34"/>
<feature type="transmembrane region" description="Helical" evidence="7">
    <location>
        <begin position="415"/>
        <end position="437"/>
    </location>
</feature>
<feature type="transmembrane region" description="Helical" evidence="7">
    <location>
        <begin position="136"/>
        <end position="157"/>
    </location>
</feature>
<feature type="transmembrane region" description="Helical" evidence="7">
    <location>
        <begin position="54"/>
        <end position="77"/>
    </location>
</feature>
<reference evidence="8 9" key="1">
    <citation type="submission" date="2017-01" db="EMBL/GenBank/DDBJ databases">
        <authorList>
            <person name="Mah S.A."/>
            <person name="Swanson W.J."/>
            <person name="Moy G.W."/>
            <person name="Vacquier V.D."/>
        </authorList>
    </citation>
    <scope>NUCLEOTIDE SEQUENCE [LARGE SCALE GENOMIC DNA]</scope>
    <source>
        <strain evidence="8 9">DSM 29590</strain>
    </source>
</reference>